<dbReference type="VEuPathDB" id="TriTrypDB:TCDM_14109"/>
<evidence type="ECO:0000256" key="3">
    <source>
        <dbReference type="ARBA" id="ARBA00022763"/>
    </source>
</evidence>
<dbReference type="VEuPathDB" id="TriTrypDB:BCY84_00684"/>
<dbReference type="Gene3D" id="2.40.290.10">
    <property type="match status" value="1"/>
</dbReference>
<dbReference type="Proteomes" id="UP000246121">
    <property type="component" value="Unassembled WGS sequence"/>
</dbReference>
<dbReference type="GO" id="GO:0003690">
    <property type="term" value="F:double-stranded DNA binding"/>
    <property type="evidence" value="ECO:0007669"/>
    <property type="project" value="TreeGrafter"/>
</dbReference>
<dbReference type="GO" id="GO:0005524">
    <property type="term" value="F:ATP binding"/>
    <property type="evidence" value="ECO:0007669"/>
    <property type="project" value="UniProtKB-KW"/>
</dbReference>
<dbReference type="VEuPathDB" id="TriTrypDB:TcCLB.442495.19"/>
<evidence type="ECO:0000259" key="12">
    <source>
        <dbReference type="SMART" id="SM00559"/>
    </source>
</evidence>
<dbReference type="GO" id="GO:0000723">
    <property type="term" value="P:telomere maintenance"/>
    <property type="evidence" value="ECO:0007669"/>
    <property type="project" value="TreeGrafter"/>
</dbReference>
<dbReference type="SMART" id="SM00559">
    <property type="entry name" value="Ku78"/>
    <property type="match status" value="1"/>
</dbReference>
<sequence>MSEYSEWLEAAVGMGALNEATDQDTLQQATVYQQRRDAVLCLIDCQLSMFQGRSRSSDPVEISRIGADNTPGEDSTPAMLNSVATSGCSKGRNTTMRKQSTDVFFCSDVGGEGAERRIPAGMATGNEKVTDPEVTGNRINNTPFRDAVRCVLKLCQDKVLTSDKDLVALALYNTNKRHNIYELPGLYIVYPFSLLSVQSVRELEGLAASGDVSSMMYEEFKKNIGHTQRNEVHLSDVLWAAQHMFLSLHSNLIKYRRVFIFTNDDEPHKGETSEKERCLARVRELYEAGVTIEVFAIGESPNTGAGKMGMGRGEANFDALDRATRVADTQLQGGVKQREDTVRLTDCVDAESHFKHEGFWDQLDRGERFVQGMIEHERLDAVHVTGGVEVFDHLLNAVRRRTHPQRPFQNYALTIGISVGGSPVPTMAVSLYHPLLPAALPRAEWLDHRTNAIVPRRAKLVVKRPLSSFDSHRLNEQETTNDATKAEDSRVIGTPRPNKEGEEETLETVVNPDHLLYSTIVGGRRLFFTAQERQHIFLTATAGAPVGFSILCFKHKEDILQHKHVICKSSFLRPNPYDGGEASLRLFVQLTRTLVRGNKVAVAQYVARRGAAPRLVALAPSSPAVPVPTCSLPAKGLGLYVVPLPYSEDIRDVPSLPCFNPATIPSQEDVDLAAGIVSCLSVSYDINAVPNPSLQLRYQALKEMALRQATESGVMMPEKSGNKPGMMVDMSLPDSEGMAQYAPIFHDFNAKLLGPSYDAARLCPQPKRSEFAGEKSLRTGSGGHREGDDVVDNAAIHLVETAFEQNALPTLTVMQLKAYLSALGESTAGARRKDEVIEVVTHVLLRQRGEGA</sequence>
<dbReference type="VEuPathDB" id="TriTrypDB:ECC02_007320"/>
<evidence type="ECO:0000313" key="13">
    <source>
        <dbReference type="EMBL" id="PWU99065.1"/>
    </source>
</evidence>
<dbReference type="AlphaFoldDB" id="A0A2V2VRP7"/>
<proteinExistence type="predicted"/>
<evidence type="ECO:0000256" key="6">
    <source>
        <dbReference type="ARBA" id="ARBA00022840"/>
    </source>
</evidence>
<keyword evidence="8" id="KW-0233">DNA recombination</keyword>
<keyword evidence="7" id="KW-0238">DNA-binding</keyword>
<gene>
    <name evidence="13" type="ORF">C4B63_10g117</name>
</gene>
<keyword evidence="3" id="KW-0227">DNA damage</keyword>
<dbReference type="Gene3D" id="1.10.1600.10">
    <property type="match status" value="1"/>
</dbReference>
<evidence type="ECO:0000256" key="1">
    <source>
        <dbReference type="ARBA" id="ARBA00004123"/>
    </source>
</evidence>
<dbReference type="VEuPathDB" id="TriTrypDB:TcCLB.503643.10"/>
<dbReference type="GO" id="GO:0006303">
    <property type="term" value="P:double-strand break repair via nonhomologous end joining"/>
    <property type="evidence" value="ECO:0007669"/>
    <property type="project" value="InterPro"/>
</dbReference>
<dbReference type="Gene3D" id="3.40.50.410">
    <property type="entry name" value="von Willebrand factor, type A domain"/>
    <property type="match status" value="1"/>
</dbReference>
<evidence type="ECO:0000256" key="5">
    <source>
        <dbReference type="ARBA" id="ARBA00022806"/>
    </source>
</evidence>
<keyword evidence="9" id="KW-0234">DNA repair</keyword>
<dbReference type="InterPro" id="IPR027388">
    <property type="entry name" value="Ku70_bridge/pillars_dom_sf"/>
</dbReference>
<dbReference type="VEuPathDB" id="TriTrypDB:C4B63_10g117"/>
<accession>A0A2V2VRP7</accession>
<dbReference type="GO" id="GO:0006310">
    <property type="term" value="P:DNA recombination"/>
    <property type="evidence" value="ECO:0007669"/>
    <property type="project" value="UniProtKB-KW"/>
</dbReference>
<evidence type="ECO:0000256" key="7">
    <source>
        <dbReference type="ARBA" id="ARBA00023125"/>
    </source>
</evidence>
<dbReference type="VEuPathDB" id="TriTrypDB:TcBrA4_0128560"/>
<evidence type="ECO:0000256" key="10">
    <source>
        <dbReference type="ARBA" id="ARBA00023242"/>
    </source>
</evidence>
<dbReference type="SUPFAM" id="SSF100939">
    <property type="entry name" value="SPOC domain-like"/>
    <property type="match status" value="1"/>
</dbReference>
<evidence type="ECO:0000256" key="2">
    <source>
        <dbReference type="ARBA" id="ARBA00022741"/>
    </source>
</evidence>
<dbReference type="Pfam" id="PF02735">
    <property type="entry name" value="Ku"/>
    <property type="match status" value="1"/>
</dbReference>
<dbReference type="GO" id="GO:0042162">
    <property type="term" value="F:telomeric DNA binding"/>
    <property type="evidence" value="ECO:0007669"/>
    <property type="project" value="TreeGrafter"/>
</dbReference>
<reference evidence="13 14" key="1">
    <citation type="journal article" date="2018" name="Microb. Genom.">
        <title>Expanding an expanded genome: long-read sequencing of Trypanosoma cruzi.</title>
        <authorList>
            <person name="Berna L."/>
            <person name="Rodriguez M."/>
            <person name="Chiribao M.L."/>
            <person name="Parodi-Talice A."/>
            <person name="Pita S."/>
            <person name="Rijo G."/>
            <person name="Alvarez-Valin F."/>
            <person name="Robello C."/>
        </authorList>
    </citation>
    <scope>NUCLEOTIDE SEQUENCE [LARGE SCALE GENOMIC DNA]</scope>
    <source>
        <strain evidence="13 14">Dm28c</strain>
    </source>
</reference>
<keyword evidence="10" id="KW-0539">Nucleus</keyword>
<keyword evidence="6" id="KW-0067">ATP-binding</keyword>
<evidence type="ECO:0000256" key="11">
    <source>
        <dbReference type="SAM" id="MobiDB-lite"/>
    </source>
</evidence>
<dbReference type="VEuPathDB" id="TriTrypDB:TcCL_ESM09689"/>
<dbReference type="EMBL" id="PRFA01000010">
    <property type="protein sequence ID" value="PWU99065.1"/>
    <property type="molecule type" value="Genomic_DNA"/>
</dbReference>
<dbReference type="VEuPathDB" id="TriTrypDB:C3747_47g247"/>
<protein>
    <submittedName>
        <fullName evidence="13">Putative KU70 protein</fullName>
    </submittedName>
</protein>
<dbReference type="Pfam" id="PF03731">
    <property type="entry name" value="Ku_N"/>
    <property type="match status" value="1"/>
</dbReference>
<dbReference type="InterPro" id="IPR005161">
    <property type="entry name" value="Ku_N"/>
</dbReference>
<dbReference type="CDD" id="cd00788">
    <property type="entry name" value="KU70"/>
    <property type="match status" value="1"/>
</dbReference>
<evidence type="ECO:0000313" key="14">
    <source>
        <dbReference type="Proteomes" id="UP000246121"/>
    </source>
</evidence>
<dbReference type="InterPro" id="IPR047087">
    <property type="entry name" value="KU70_core_dom"/>
</dbReference>
<keyword evidence="4" id="KW-0378">Hydrolase</keyword>
<dbReference type="GO" id="GO:0043564">
    <property type="term" value="C:Ku70:Ku80 complex"/>
    <property type="evidence" value="ECO:0007669"/>
    <property type="project" value="TreeGrafter"/>
</dbReference>
<keyword evidence="5" id="KW-0347">Helicase</keyword>
<feature type="domain" description="Ku" evidence="12">
    <location>
        <begin position="507"/>
        <end position="662"/>
    </location>
</feature>
<dbReference type="VEuPathDB" id="TriTrypDB:TcG_02868"/>
<dbReference type="VEuPathDB" id="TriTrypDB:TCSYLVIO_004279"/>
<organism evidence="13 14">
    <name type="scientific">Trypanosoma cruzi</name>
    <dbReference type="NCBI Taxonomy" id="5693"/>
    <lineage>
        <taxon>Eukaryota</taxon>
        <taxon>Discoba</taxon>
        <taxon>Euglenozoa</taxon>
        <taxon>Kinetoplastea</taxon>
        <taxon>Metakinetoplastina</taxon>
        <taxon>Trypanosomatida</taxon>
        <taxon>Trypanosomatidae</taxon>
        <taxon>Trypanosoma</taxon>
        <taxon>Schizotrypanum</taxon>
    </lineage>
</organism>
<dbReference type="SUPFAM" id="SSF53300">
    <property type="entry name" value="vWA-like"/>
    <property type="match status" value="1"/>
</dbReference>
<evidence type="ECO:0000256" key="4">
    <source>
        <dbReference type="ARBA" id="ARBA00022801"/>
    </source>
</evidence>
<comment type="caution">
    <text evidence="13">The sequence shown here is derived from an EMBL/GenBank/DDBJ whole genome shotgun (WGS) entry which is preliminary data.</text>
</comment>
<dbReference type="GO" id="GO:0016787">
    <property type="term" value="F:hydrolase activity"/>
    <property type="evidence" value="ECO:0007669"/>
    <property type="project" value="UniProtKB-KW"/>
</dbReference>
<dbReference type="GO" id="GO:0004386">
    <property type="term" value="F:helicase activity"/>
    <property type="evidence" value="ECO:0007669"/>
    <property type="project" value="UniProtKB-KW"/>
</dbReference>
<dbReference type="Gene3D" id="4.10.970.10">
    <property type="entry name" value="Ku70, bridge and pillars"/>
    <property type="match status" value="1"/>
</dbReference>
<dbReference type="VEuPathDB" id="TriTrypDB:Tc_MARK_3081"/>
<keyword evidence="2" id="KW-0547">Nucleotide-binding</keyword>
<dbReference type="VEuPathDB" id="TriTrypDB:TcCLB.504121.10"/>
<feature type="region of interest" description="Disordered" evidence="11">
    <location>
        <begin position="472"/>
        <end position="504"/>
    </location>
</feature>
<dbReference type="PANTHER" id="PTHR12604">
    <property type="entry name" value="KU AUTOANTIGEN DNA HELICASE"/>
    <property type="match status" value="1"/>
</dbReference>
<dbReference type="InterPro" id="IPR006164">
    <property type="entry name" value="DNA_bd_Ku70/Ku80"/>
</dbReference>
<evidence type="ECO:0000256" key="9">
    <source>
        <dbReference type="ARBA" id="ARBA00023204"/>
    </source>
</evidence>
<dbReference type="InterPro" id="IPR016194">
    <property type="entry name" value="SPOC-like_C_dom_sf"/>
</dbReference>
<dbReference type="InterPro" id="IPR036465">
    <property type="entry name" value="vWFA_dom_sf"/>
</dbReference>
<evidence type="ECO:0000256" key="8">
    <source>
        <dbReference type="ARBA" id="ARBA00023172"/>
    </source>
</evidence>
<name>A0A2V2VRP7_TRYCR</name>
<dbReference type="PANTHER" id="PTHR12604:SF2">
    <property type="entry name" value="X-RAY REPAIR CROSS-COMPLEMENTING PROTEIN 6"/>
    <property type="match status" value="1"/>
</dbReference>
<comment type="subcellular location">
    <subcellularLocation>
        <location evidence="1">Nucleus</location>
    </subcellularLocation>
</comment>